<dbReference type="PROSITE" id="PS00430">
    <property type="entry name" value="TONB_DEPENDENT_REC_1"/>
    <property type="match status" value="1"/>
</dbReference>
<name>A0ABD6CYQ8_9EURY</name>
<dbReference type="PANTHER" id="PTHR37507">
    <property type="entry name" value="SPORULATION PROTEIN YDCC"/>
    <property type="match status" value="1"/>
</dbReference>
<sequence>MRPTLGGWRRLALLVIVVIALVTVAGAATTGTDDGQPSGESVLNDTRERYAAADSVVVTANVTVDNGSANHTATVEFAAAGNQSRSVVTTDNATYRTGVNETVAWYVGPNRSTAVERGVAGRVGGVDPAGNASAENASASVAPSNWSADDANLSVTYLRQGSDDGTDAHVIEVRPDDADARTTATVWVAVDDSRLLRLEATDETNTTVIDYRETRFNASVHDSTFDPPSDRLSITAVERYDAFDTAQANTSLDLPRLDAEFHNATVLTRAAGTHAAQRYRDDGDDVTVVSTTTDREFNRSADNVTSVTVDGHEANATTVGDAAVVYWEADGVTTAVVVEGSEDRAVSLARRLD</sequence>
<dbReference type="InterPro" id="IPR052944">
    <property type="entry name" value="Sporulation_related"/>
</dbReference>
<comment type="caution">
    <text evidence="1">The sequence shown here is derived from an EMBL/GenBank/DDBJ whole genome shotgun (WGS) entry which is preliminary data.</text>
</comment>
<gene>
    <name evidence="1" type="ORF">ACFSBJ_09125</name>
</gene>
<dbReference type="PANTHER" id="PTHR37507:SF2">
    <property type="entry name" value="SPORULATION PROTEIN YDCC"/>
    <property type="match status" value="1"/>
</dbReference>
<dbReference type="EMBL" id="JBHUDL010000010">
    <property type="protein sequence ID" value="MFD1633893.1"/>
    <property type="molecule type" value="Genomic_DNA"/>
</dbReference>
<dbReference type="InterPro" id="IPR010916">
    <property type="entry name" value="TonB_box_CS"/>
</dbReference>
<keyword evidence="2" id="KW-1185">Reference proteome</keyword>
<evidence type="ECO:0000313" key="1">
    <source>
        <dbReference type="EMBL" id="MFD1633893.1"/>
    </source>
</evidence>
<keyword evidence="1" id="KW-0449">Lipoprotein</keyword>
<dbReference type="Proteomes" id="UP001597075">
    <property type="component" value="Unassembled WGS sequence"/>
</dbReference>
<protein>
    <submittedName>
        <fullName evidence="1">Outer membrane lipoprotein carrier protein LolA</fullName>
    </submittedName>
</protein>
<dbReference type="Gene3D" id="2.50.20.10">
    <property type="entry name" value="Lipoprotein localisation LolA/LolB/LppX"/>
    <property type="match status" value="1"/>
</dbReference>
<dbReference type="AlphaFoldDB" id="A0ABD6CYQ8"/>
<proteinExistence type="predicted"/>
<reference evidence="1 2" key="1">
    <citation type="journal article" date="2019" name="Int. J. Syst. Evol. Microbiol.">
        <title>The Global Catalogue of Microorganisms (GCM) 10K type strain sequencing project: providing services to taxonomists for standard genome sequencing and annotation.</title>
        <authorList>
            <consortium name="The Broad Institute Genomics Platform"/>
            <consortium name="The Broad Institute Genome Sequencing Center for Infectious Disease"/>
            <person name="Wu L."/>
            <person name="Ma J."/>
        </authorList>
    </citation>
    <scope>NUCLEOTIDE SEQUENCE [LARGE SCALE GENOMIC DNA]</scope>
    <source>
        <strain evidence="1 2">CGMCC 1.10594</strain>
    </source>
</reference>
<dbReference type="RefSeq" id="WP_256404160.1">
    <property type="nucleotide sequence ID" value="NZ_CP187151.1"/>
</dbReference>
<evidence type="ECO:0000313" key="2">
    <source>
        <dbReference type="Proteomes" id="UP001597075"/>
    </source>
</evidence>
<accession>A0ABD6CYQ8</accession>
<organism evidence="1 2">
    <name type="scientific">Haloplanus ruber</name>
    <dbReference type="NCBI Taxonomy" id="869892"/>
    <lineage>
        <taxon>Archaea</taxon>
        <taxon>Methanobacteriati</taxon>
        <taxon>Methanobacteriota</taxon>
        <taxon>Stenosarchaea group</taxon>
        <taxon>Halobacteria</taxon>
        <taxon>Halobacteriales</taxon>
        <taxon>Haloferacaceae</taxon>
        <taxon>Haloplanus</taxon>
    </lineage>
</organism>